<evidence type="ECO:0000313" key="5">
    <source>
        <dbReference type="Proteomes" id="UP000022910"/>
    </source>
</evidence>
<dbReference type="AlphaFoldDB" id="A0A015LVY0"/>
<organism evidence="4 5">
    <name type="scientific">Rhizophagus irregularis (strain DAOM 197198w)</name>
    <name type="common">Glomus intraradices</name>
    <dbReference type="NCBI Taxonomy" id="1432141"/>
    <lineage>
        <taxon>Eukaryota</taxon>
        <taxon>Fungi</taxon>
        <taxon>Fungi incertae sedis</taxon>
        <taxon>Mucoromycota</taxon>
        <taxon>Glomeromycotina</taxon>
        <taxon>Glomeromycetes</taxon>
        <taxon>Glomerales</taxon>
        <taxon>Glomeraceae</taxon>
        <taxon>Rhizophagus</taxon>
    </lineage>
</organism>
<feature type="compositionally biased region" description="Basic and acidic residues" evidence="2">
    <location>
        <begin position="99"/>
        <end position="126"/>
    </location>
</feature>
<dbReference type="EMBL" id="JEMT01026603">
    <property type="protein sequence ID" value="EXX58788.1"/>
    <property type="molecule type" value="Genomic_DNA"/>
</dbReference>
<evidence type="ECO:0000256" key="2">
    <source>
        <dbReference type="SAM" id="MobiDB-lite"/>
    </source>
</evidence>
<name>A0A015LVY0_RHIIW</name>
<dbReference type="OrthoDB" id="752362at2759"/>
<dbReference type="Proteomes" id="UP000022910">
    <property type="component" value="Unassembled WGS sequence"/>
</dbReference>
<gene>
    <name evidence="4" type="ORF">RirG_194730</name>
</gene>
<feature type="region of interest" description="Disordered" evidence="2">
    <location>
        <begin position="83"/>
        <end position="126"/>
    </location>
</feature>
<evidence type="ECO:0000313" key="4">
    <source>
        <dbReference type="EMBL" id="EXX58788.1"/>
    </source>
</evidence>
<dbReference type="GO" id="GO:0003723">
    <property type="term" value="F:RNA binding"/>
    <property type="evidence" value="ECO:0007669"/>
    <property type="project" value="UniProtKB-UniRule"/>
</dbReference>
<comment type="caution">
    <text evidence="4">The sequence shown here is derived from an EMBL/GenBank/DDBJ whole genome shotgun (WGS) entry which is preliminary data.</text>
</comment>
<dbReference type="InterPro" id="IPR036612">
    <property type="entry name" value="KH_dom_type_1_sf"/>
</dbReference>
<evidence type="ECO:0000259" key="3">
    <source>
        <dbReference type="SMART" id="SM00322"/>
    </source>
</evidence>
<sequence length="126" mass="14716">MQSPTKIKIPKIISFGRLIGPGGCNLKPIEEETGTHIHVITEAKPPHIEIKINEKITLLSCKDRIKEASDKLKKLMKTIDLEMKNRQKNTVKKKVNNNNHKENHYEKSKRWKENNLKRERIASERK</sequence>
<dbReference type="Pfam" id="PF00013">
    <property type="entry name" value="KH_1"/>
    <property type="match status" value="1"/>
</dbReference>
<dbReference type="InterPro" id="IPR004088">
    <property type="entry name" value="KH_dom_type_1"/>
</dbReference>
<keyword evidence="1" id="KW-0694">RNA-binding</keyword>
<dbReference type="SMART" id="SM00322">
    <property type="entry name" value="KH"/>
    <property type="match status" value="1"/>
</dbReference>
<dbReference type="HOGENOM" id="CLU_1982775_0_0_1"/>
<reference evidence="4 5" key="1">
    <citation type="submission" date="2014-02" db="EMBL/GenBank/DDBJ databases">
        <title>Single nucleus genome sequencing reveals high similarity among nuclei of an endomycorrhizal fungus.</title>
        <authorList>
            <person name="Lin K."/>
            <person name="Geurts R."/>
            <person name="Zhang Z."/>
            <person name="Limpens E."/>
            <person name="Saunders D.G."/>
            <person name="Mu D."/>
            <person name="Pang E."/>
            <person name="Cao H."/>
            <person name="Cha H."/>
            <person name="Lin T."/>
            <person name="Zhou Q."/>
            <person name="Shang Y."/>
            <person name="Li Y."/>
            <person name="Ivanov S."/>
            <person name="Sharma T."/>
            <person name="Velzen R.V."/>
            <person name="Ruijter N.D."/>
            <person name="Aanen D.K."/>
            <person name="Win J."/>
            <person name="Kamoun S."/>
            <person name="Bisseling T."/>
            <person name="Huang S."/>
        </authorList>
    </citation>
    <scope>NUCLEOTIDE SEQUENCE [LARGE SCALE GENOMIC DNA]</scope>
    <source>
        <strain evidence="5">DAOM197198w</strain>
    </source>
</reference>
<protein>
    <recommendedName>
        <fullName evidence="3">K Homology domain-containing protein</fullName>
    </recommendedName>
</protein>
<keyword evidence="5" id="KW-1185">Reference proteome</keyword>
<dbReference type="SMR" id="A0A015LVY0"/>
<dbReference type="Gene3D" id="3.30.1370.10">
    <property type="entry name" value="K Homology domain, type 1"/>
    <property type="match status" value="1"/>
</dbReference>
<proteinExistence type="predicted"/>
<accession>A0A015LVY0</accession>
<feature type="compositionally biased region" description="Basic residues" evidence="2">
    <location>
        <begin position="86"/>
        <end position="95"/>
    </location>
</feature>
<evidence type="ECO:0000256" key="1">
    <source>
        <dbReference type="PROSITE-ProRule" id="PRU00117"/>
    </source>
</evidence>
<dbReference type="SUPFAM" id="SSF54791">
    <property type="entry name" value="Eukaryotic type KH-domain (KH-domain type I)"/>
    <property type="match status" value="1"/>
</dbReference>
<dbReference type="InterPro" id="IPR004087">
    <property type="entry name" value="KH_dom"/>
</dbReference>
<dbReference type="PROSITE" id="PS50084">
    <property type="entry name" value="KH_TYPE_1"/>
    <property type="match status" value="1"/>
</dbReference>
<feature type="domain" description="K Homology" evidence="3">
    <location>
        <begin position="1"/>
        <end position="77"/>
    </location>
</feature>